<reference evidence="2" key="1">
    <citation type="journal article" date="2022" name="bioRxiv">
        <title>Sequencing and chromosome-scale assembly of the giantPleurodeles waltlgenome.</title>
        <authorList>
            <person name="Brown T."/>
            <person name="Elewa A."/>
            <person name="Iarovenko S."/>
            <person name="Subramanian E."/>
            <person name="Araus A.J."/>
            <person name="Petzold A."/>
            <person name="Susuki M."/>
            <person name="Suzuki K.-i.T."/>
            <person name="Hayashi T."/>
            <person name="Toyoda A."/>
            <person name="Oliveira C."/>
            <person name="Osipova E."/>
            <person name="Leigh N.D."/>
            <person name="Simon A."/>
            <person name="Yun M.H."/>
        </authorList>
    </citation>
    <scope>NUCLEOTIDE SEQUENCE</scope>
    <source>
        <strain evidence="2">20211129_DDA</strain>
        <tissue evidence="2">Liver</tissue>
    </source>
</reference>
<organism evidence="2 3">
    <name type="scientific">Pleurodeles waltl</name>
    <name type="common">Iberian ribbed newt</name>
    <dbReference type="NCBI Taxonomy" id="8319"/>
    <lineage>
        <taxon>Eukaryota</taxon>
        <taxon>Metazoa</taxon>
        <taxon>Chordata</taxon>
        <taxon>Craniata</taxon>
        <taxon>Vertebrata</taxon>
        <taxon>Euteleostomi</taxon>
        <taxon>Amphibia</taxon>
        <taxon>Batrachia</taxon>
        <taxon>Caudata</taxon>
        <taxon>Salamandroidea</taxon>
        <taxon>Salamandridae</taxon>
        <taxon>Pleurodelinae</taxon>
        <taxon>Pleurodeles</taxon>
    </lineage>
</organism>
<name>A0AAV7MNQ0_PLEWA</name>
<protein>
    <submittedName>
        <fullName evidence="2">Uncharacterized protein</fullName>
    </submittedName>
</protein>
<proteinExistence type="predicted"/>
<dbReference type="EMBL" id="JANPWB010000013">
    <property type="protein sequence ID" value="KAJ1105011.1"/>
    <property type="molecule type" value="Genomic_DNA"/>
</dbReference>
<comment type="caution">
    <text evidence="2">The sequence shown here is derived from an EMBL/GenBank/DDBJ whole genome shotgun (WGS) entry which is preliminary data.</text>
</comment>
<accession>A0AAV7MNQ0</accession>
<dbReference type="Proteomes" id="UP001066276">
    <property type="component" value="Chromosome 9"/>
</dbReference>
<sequence length="66" mass="6964">MPGGRSSHKTTGKPARQLLLSKALLQKKRDSPADSDAALYHISRDGEPGPGALNGSYPSGNFSSWP</sequence>
<evidence type="ECO:0000313" key="3">
    <source>
        <dbReference type="Proteomes" id="UP001066276"/>
    </source>
</evidence>
<feature type="compositionally biased region" description="Polar residues" evidence="1">
    <location>
        <begin position="56"/>
        <end position="66"/>
    </location>
</feature>
<dbReference type="AlphaFoldDB" id="A0AAV7MNQ0"/>
<feature type="region of interest" description="Disordered" evidence="1">
    <location>
        <begin position="41"/>
        <end position="66"/>
    </location>
</feature>
<keyword evidence="3" id="KW-1185">Reference proteome</keyword>
<gene>
    <name evidence="2" type="ORF">NDU88_002419</name>
</gene>
<evidence type="ECO:0000256" key="1">
    <source>
        <dbReference type="SAM" id="MobiDB-lite"/>
    </source>
</evidence>
<evidence type="ECO:0000313" key="2">
    <source>
        <dbReference type="EMBL" id="KAJ1105011.1"/>
    </source>
</evidence>